<dbReference type="CDD" id="cd15482">
    <property type="entry name" value="Sialidase_non-viral"/>
    <property type="match status" value="1"/>
</dbReference>
<reference evidence="2 3" key="1">
    <citation type="journal article" date="2018" name="Int. J. Syst. Evol. Microbiol.">
        <title>Adhaeribacter swui sp. nov., isolated from wet mud.</title>
        <authorList>
            <person name="Kim D.U."/>
            <person name="Kim K.W."/>
            <person name="Kang M.S."/>
            <person name="Kim J.Y."/>
            <person name="Jang J.H."/>
            <person name="Kim M.K."/>
        </authorList>
    </citation>
    <scope>NUCLEOTIDE SEQUENCE [LARGE SCALE GENOMIC DNA]</scope>
    <source>
        <strain evidence="2 3">KCTC 52873</strain>
        <plasmid evidence="2">unnamed1</plasmid>
    </source>
</reference>
<keyword evidence="3" id="KW-1185">Reference proteome</keyword>
<dbReference type="InterPro" id="IPR036278">
    <property type="entry name" value="Sialidase_sf"/>
</dbReference>
<dbReference type="Gene3D" id="2.120.10.10">
    <property type="match status" value="1"/>
</dbReference>
<dbReference type="EMBL" id="CP055154">
    <property type="protein sequence ID" value="QNF31286.1"/>
    <property type="molecule type" value="Genomic_DNA"/>
</dbReference>
<evidence type="ECO:0000313" key="2">
    <source>
        <dbReference type="EMBL" id="QNF31286.1"/>
    </source>
</evidence>
<geneLocation type="plasmid" evidence="2 3">
    <name>unnamed1</name>
</geneLocation>
<sequence length="358" mass="39052">MKYSLTAVCFVLLTAFLYFGFSGKKSSSTIITVSTFGKQPTVTIDKANNVKVVFGQGEEIFYTISKDLGKSFTSPQRIGKQTKLALGMTRGPQITTTKDFTIVAAADHTGKIMVYRLKNNKSKWSQPVNILNSDTTAKEGFIALASGKDNVVYAAWLDMRIADKNNIFSSYSLDGGKTWSKSKLVYKAPEGGICPCCRPSITADQKGNVYVMFRNELKGSRDMYVAHSKDSGKTFSPAQKLGLGTWTLKACPMDGGAIAMDASSKVGTSWRRENTIYYAEPGSLEQKIAEGKASSLVKTLKGNYIVWQQGNNIMSLPPGKIGPEVLGTGIYPRLATLLNQQVLSVWEKEGKIVAKILP</sequence>
<dbReference type="RefSeq" id="WP_185269845.1">
    <property type="nucleotide sequence ID" value="NZ_CP055154.1"/>
</dbReference>
<dbReference type="InterPro" id="IPR011040">
    <property type="entry name" value="Sialidase"/>
</dbReference>
<dbReference type="Proteomes" id="UP000515237">
    <property type="component" value="Plasmid unnamed1"/>
</dbReference>
<keyword evidence="2" id="KW-0614">Plasmid</keyword>
<gene>
    <name evidence="2" type="ORF">HUW51_00590</name>
</gene>
<evidence type="ECO:0000313" key="3">
    <source>
        <dbReference type="Proteomes" id="UP000515237"/>
    </source>
</evidence>
<feature type="domain" description="Sialidase" evidence="1">
    <location>
        <begin position="111"/>
        <end position="242"/>
    </location>
</feature>
<dbReference type="SUPFAM" id="SSF50939">
    <property type="entry name" value="Sialidases"/>
    <property type="match status" value="1"/>
</dbReference>
<dbReference type="AlphaFoldDB" id="A0A7G7G2A2"/>
<proteinExistence type="predicted"/>
<evidence type="ECO:0000259" key="1">
    <source>
        <dbReference type="Pfam" id="PF13088"/>
    </source>
</evidence>
<organism evidence="2 3">
    <name type="scientific">Adhaeribacter swui</name>
    <dbReference type="NCBI Taxonomy" id="2086471"/>
    <lineage>
        <taxon>Bacteria</taxon>
        <taxon>Pseudomonadati</taxon>
        <taxon>Bacteroidota</taxon>
        <taxon>Cytophagia</taxon>
        <taxon>Cytophagales</taxon>
        <taxon>Hymenobacteraceae</taxon>
        <taxon>Adhaeribacter</taxon>
    </lineage>
</organism>
<accession>A0A7G7G2A2</accession>
<protein>
    <submittedName>
        <fullName evidence="2">Exo-alpha-sialidase</fullName>
    </submittedName>
</protein>
<dbReference type="Pfam" id="PF13088">
    <property type="entry name" value="BNR_2"/>
    <property type="match status" value="1"/>
</dbReference>
<dbReference type="KEGG" id="aswu:HUW51_00590"/>
<name>A0A7G7G2A2_9BACT</name>